<dbReference type="PANTHER" id="PTHR32019:SF2">
    <property type="entry name" value="R3H DOMAIN-CONTAINING PROTEIN 4"/>
    <property type="match status" value="1"/>
</dbReference>
<dbReference type="Pfam" id="PF13902">
    <property type="entry name" value="R3H-assoc"/>
    <property type="match status" value="1"/>
</dbReference>
<evidence type="ECO:0000259" key="2">
    <source>
        <dbReference type="Pfam" id="PF13902"/>
    </source>
</evidence>
<dbReference type="GO" id="GO:0003676">
    <property type="term" value="F:nucleic acid binding"/>
    <property type="evidence" value="ECO:0007669"/>
    <property type="project" value="InterPro"/>
</dbReference>
<organism evidence="3 4">
    <name type="scientific">Clytia hemisphaerica</name>
    <dbReference type="NCBI Taxonomy" id="252671"/>
    <lineage>
        <taxon>Eukaryota</taxon>
        <taxon>Metazoa</taxon>
        <taxon>Cnidaria</taxon>
        <taxon>Hydrozoa</taxon>
        <taxon>Hydroidolina</taxon>
        <taxon>Leptothecata</taxon>
        <taxon>Obeliida</taxon>
        <taxon>Clytiidae</taxon>
        <taxon>Clytia</taxon>
    </lineage>
</organism>
<dbReference type="AlphaFoldDB" id="A0A7M5V525"/>
<name>A0A7M5V525_9CNID</name>
<dbReference type="InterPro" id="IPR036867">
    <property type="entry name" value="R3H_dom_sf"/>
</dbReference>
<proteinExistence type="predicted"/>
<dbReference type="EnsemblMetazoa" id="CLYHEMT002592.1">
    <property type="protein sequence ID" value="CLYHEMP002592.1"/>
    <property type="gene ID" value="CLYHEMG002592"/>
</dbReference>
<feature type="region of interest" description="Disordered" evidence="1">
    <location>
        <begin position="50"/>
        <end position="81"/>
    </location>
</feature>
<dbReference type="InterPro" id="IPR025952">
    <property type="entry name" value="R3H-assoc_dom"/>
</dbReference>
<dbReference type="OrthoDB" id="10248581at2759"/>
<dbReference type="InterPro" id="IPR039629">
    <property type="entry name" value="R3HDM4"/>
</dbReference>
<evidence type="ECO:0000256" key="1">
    <source>
        <dbReference type="SAM" id="MobiDB-lite"/>
    </source>
</evidence>
<sequence>MDIGRDEKVDVDESEWFSDVHLTLFTELFLDDNKMKAWDRFMQMSEEKQRDYLERKTGSRKIPQDEVKKEETPSDEQGPIKPFKEGSFQLIDKKIQDMLRTKKLAALGLLEFYEDDVRSCSLENFPSVVVLNLESSYDRLLVYAICQYMKLPSNTIRLKDNSAIIEIDMPQNDWLPPDTKLTDYLKRMRTNS</sequence>
<dbReference type="PANTHER" id="PTHR32019">
    <property type="entry name" value="R3H DOMAIN-CONTAINING PROTEIN 4"/>
    <property type="match status" value="1"/>
</dbReference>
<protein>
    <recommendedName>
        <fullName evidence="2">R3H-associated N-terminal domain-containing protein</fullName>
    </recommendedName>
</protein>
<keyword evidence="4" id="KW-1185">Reference proteome</keyword>
<accession>A0A7M5V525</accession>
<reference evidence="3" key="1">
    <citation type="submission" date="2021-01" db="UniProtKB">
        <authorList>
            <consortium name="EnsemblMetazoa"/>
        </authorList>
    </citation>
    <scope>IDENTIFICATION</scope>
</reference>
<dbReference type="Proteomes" id="UP000594262">
    <property type="component" value="Unplaced"/>
</dbReference>
<feature type="compositionally biased region" description="Basic and acidic residues" evidence="1">
    <location>
        <begin position="50"/>
        <end position="72"/>
    </location>
</feature>
<evidence type="ECO:0000313" key="3">
    <source>
        <dbReference type="EnsemblMetazoa" id="CLYHEMP002592.1"/>
    </source>
</evidence>
<evidence type="ECO:0000313" key="4">
    <source>
        <dbReference type="Proteomes" id="UP000594262"/>
    </source>
</evidence>
<feature type="domain" description="R3H-associated N-terminal" evidence="2">
    <location>
        <begin position="23"/>
        <end position="100"/>
    </location>
</feature>
<dbReference type="SUPFAM" id="SSF82708">
    <property type="entry name" value="R3H domain"/>
    <property type="match status" value="1"/>
</dbReference>